<dbReference type="AlphaFoldDB" id="A0AAV1IYR3"/>
<keyword evidence="2" id="KW-1185">Reference proteome</keyword>
<name>A0AAV1IYR3_9NEOP</name>
<evidence type="ECO:0000313" key="2">
    <source>
        <dbReference type="Proteomes" id="UP001497472"/>
    </source>
</evidence>
<organism evidence="1 2">
    <name type="scientific">Leptosia nina</name>
    <dbReference type="NCBI Taxonomy" id="320188"/>
    <lineage>
        <taxon>Eukaryota</taxon>
        <taxon>Metazoa</taxon>
        <taxon>Ecdysozoa</taxon>
        <taxon>Arthropoda</taxon>
        <taxon>Hexapoda</taxon>
        <taxon>Insecta</taxon>
        <taxon>Pterygota</taxon>
        <taxon>Neoptera</taxon>
        <taxon>Endopterygota</taxon>
        <taxon>Lepidoptera</taxon>
        <taxon>Glossata</taxon>
        <taxon>Ditrysia</taxon>
        <taxon>Papilionoidea</taxon>
        <taxon>Pieridae</taxon>
        <taxon>Pierinae</taxon>
        <taxon>Leptosia</taxon>
    </lineage>
</organism>
<accession>A0AAV1IYR3</accession>
<reference evidence="1 2" key="1">
    <citation type="submission" date="2023-11" db="EMBL/GenBank/DDBJ databases">
        <authorList>
            <person name="Okamura Y."/>
        </authorList>
    </citation>
    <scope>NUCLEOTIDE SEQUENCE [LARGE SCALE GENOMIC DNA]</scope>
</reference>
<sequence>MSHVTSPTPHVTEWTNQRCLHAARDSLDQSHASPTSNDTWVTFVESSTPRRLVGDPPFCEDYKVKIFWPLIPG</sequence>
<gene>
    <name evidence="1" type="ORF">LNINA_LOCUS2189</name>
</gene>
<dbReference type="Proteomes" id="UP001497472">
    <property type="component" value="Unassembled WGS sequence"/>
</dbReference>
<protein>
    <submittedName>
        <fullName evidence="1">Uncharacterized protein</fullName>
    </submittedName>
</protein>
<proteinExistence type="predicted"/>
<dbReference type="EMBL" id="CAVLEF010000003">
    <property type="protein sequence ID" value="CAK1542278.1"/>
    <property type="molecule type" value="Genomic_DNA"/>
</dbReference>
<comment type="caution">
    <text evidence="1">The sequence shown here is derived from an EMBL/GenBank/DDBJ whole genome shotgun (WGS) entry which is preliminary data.</text>
</comment>
<evidence type="ECO:0000313" key="1">
    <source>
        <dbReference type="EMBL" id="CAK1542278.1"/>
    </source>
</evidence>